<dbReference type="Proteomes" id="UP001732700">
    <property type="component" value="Chromosome 2D"/>
</dbReference>
<organism evidence="1 2">
    <name type="scientific">Avena sativa</name>
    <name type="common">Oat</name>
    <dbReference type="NCBI Taxonomy" id="4498"/>
    <lineage>
        <taxon>Eukaryota</taxon>
        <taxon>Viridiplantae</taxon>
        <taxon>Streptophyta</taxon>
        <taxon>Embryophyta</taxon>
        <taxon>Tracheophyta</taxon>
        <taxon>Spermatophyta</taxon>
        <taxon>Magnoliopsida</taxon>
        <taxon>Liliopsida</taxon>
        <taxon>Poales</taxon>
        <taxon>Poaceae</taxon>
        <taxon>BOP clade</taxon>
        <taxon>Pooideae</taxon>
        <taxon>Poodae</taxon>
        <taxon>Poeae</taxon>
        <taxon>Poeae Chloroplast Group 1 (Aveneae type)</taxon>
        <taxon>Aveninae</taxon>
        <taxon>Avena</taxon>
    </lineage>
</organism>
<evidence type="ECO:0000313" key="2">
    <source>
        <dbReference type="Proteomes" id="UP001732700"/>
    </source>
</evidence>
<sequence length="235" mass="24350">MLKAGATTLTSCPDVTNGTDANAHAAKKAKAESPGALDAAGGTHVTAVAARAEPPLPLGPIRPRGCQPRVPEHVRPYGGSTTQAARELAAAACLDGEKITTEKKRAPSFFCAPSVAAPFASKEPAPESKGSDWMAHAAAAARSRCVVAVLAVAVFLACLPPAASSSSRRAAAALQRVQMAAMYTPQDLQEKPDLTKDAEEDVSTTGLGEEEEREVPTGPDPIHHHGRGPRRQQSP</sequence>
<name>A0ACD5V495_AVESA</name>
<evidence type="ECO:0000313" key="1">
    <source>
        <dbReference type="EnsemblPlants" id="AVESA.00010b.r2.2DG0377210.1.CDS"/>
    </source>
</evidence>
<proteinExistence type="predicted"/>
<dbReference type="EnsemblPlants" id="AVESA.00010b.r2.2DG0377210.1">
    <property type="protein sequence ID" value="AVESA.00010b.r2.2DG0377210.1.CDS"/>
    <property type="gene ID" value="AVESA.00010b.r2.2DG0377210"/>
</dbReference>
<protein>
    <submittedName>
        <fullName evidence="1">Uncharacterized protein</fullName>
    </submittedName>
</protein>
<keyword evidence="2" id="KW-1185">Reference proteome</keyword>
<accession>A0ACD5V495</accession>
<reference evidence="1" key="1">
    <citation type="submission" date="2021-05" db="EMBL/GenBank/DDBJ databases">
        <authorList>
            <person name="Scholz U."/>
            <person name="Mascher M."/>
            <person name="Fiebig A."/>
        </authorList>
    </citation>
    <scope>NUCLEOTIDE SEQUENCE [LARGE SCALE GENOMIC DNA]</scope>
</reference>
<reference evidence="1" key="2">
    <citation type="submission" date="2025-09" db="UniProtKB">
        <authorList>
            <consortium name="EnsemblPlants"/>
        </authorList>
    </citation>
    <scope>IDENTIFICATION</scope>
</reference>